<feature type="domain" description="VWFA" evidence="1">
    <location>
        <begin position="5"/>
        <end position="76"/>
    </location>
</feature>
<evidence type="ECO:0000313" key="2">
    <source>
        <dbReference type="EMBL" id="CAB1445662.1"/>
    </source>
</evidence>
<accession>A0A9N7Z1Q3</accession>
<proteinExistence type="predicted"/>
<dbReference type="Gene3D" id="3.40.50.410">
    <property type="entry name" value="von Willebrand factor, type A domain"/>
    <property type="match status" value="1"/>
</dbReference>
<name>A0A9N7Z1Q3_PLEPL</name>
<evidence type="ECO:0000259" key="1">
    <source>
        <dbReference type="Pfam" id="PF13768"/>
    </source>
</evidence>
<dbReference type="SUPFAM" id="SSF53300">
    <property type="entry name" value="vWA-like"/>
    <property type="match status" value="1"/>
</dbReference>
<reference evidence="2" key="1">
    <citation type="submission" date="2020-03" db="EMBL/GenBank/DDBJ databases">
        <authorList>
            <person name="Weist P."/>
        </authorList>
    </citation>
    <scope>NUCLEOTIDE SEQUENCE</scope>
</reference>
<protein>
    <recommendedName>
        <fullName evidence="1">VWFA domain-containing protein</fullName>
    </recommendedName>
</protein>
<dbReference type="Proteomes" id="UP001153269">
    <property type="component" value="Unassembled WGS sequence"/>
</dbReference>
<dbReference type="InterPro" id="IPR036465">
    <property type="entry name" value="vWFA_dom_sf"/>
</dbReference>
<sequence length="81" mass="9149">MGCYFNIYSFGSSFEHIFPKSVEYSEKNLEEALKKVESMQANLGGTEILKPLTHILSQTCISNQPRQVFVFTDGEVSTPKK</sequence>
<organism evidence="2 3">
    <name type="scientific">Pleuronectes platessa</name>
    <name type="common">European plaice</name>
    <dbReference type="NCBI Taxonomy" id="8262"/>
    <lineage>
        <taxon>Eukaryota</taxon>
        <taxon>Metazoa</taxon>
        <taxon>Chordata</taxon>
        <taxon>Craniata</taxon>
        <taxon>Vertebrata</taxon>
        <taxon>Euteleostomi</taxon>
        <taxon>Actinopterygii</taxon>
        <taxon>Neopterygii</taxon>
        <taxon>Teleostei</taxon>
        <taxon>Neoteleostei</taxon>
        <taxon>Acanthomorphata</taxon>
        <taxon>Carangaria</taxon>
        <taxon>Pleuronectiformes</taxon>
        <taxon>Pleuronectoidei</taxon>
        <taxon>Pleuronectidae</taxon>
        <taxon>Pleuronectes</taxon>
    </lineage>
</organism>
<dbReference type="EMBL" id="CADEAL010003735">
    <property type="protein sequence ID" value="CAB1445662.1"/>
    <property type="molecule type" value="Genomic_DNA"/>
</dbReference>
<dbReference type="AlphaFoldDB" id="A0A9N7Z1Q3"/>
<gene>
    <name evidence="2" type="ORF">PLEPLA_LOCUS33393</name>
</gene>
<keyword evidence="3" id="KW-1185">Reference proteome</keyword>
<evidence type="ECO:0000313" key="3">
    <source>
        <dbReference type="Proteomes" id="UP001153269"/>
    </source>
</evidence>
<dbReference type="Pfam" id="PF13768">
    <property type="entry name" value="VWA_3"/>
    <property type="match status" value="1"/>
</dbReference>
<dbReference type="PANTHER" id="PTHR45737:SF6">
    <property type="entry name" value="VON WILLEBRAND FACTOR A DOMAIN-CONTAINING PROTEIN 5A"/>
    <property type="match status" value="1"/>
</dbReference>
<comment type="caution">
    <text evidence="2">The sequence shown here is derived from an EMBL/GenBank/DDBJ whole genome shotgun (WGS) entry which is preliminary data.</text>
</comment>
<dbReference type="PANTHER" id="PTHR45737">
    <property type="entry name" value="VON WILLEBRAND FACTOR A DOMAIN-CONTAINING PROTEIN 5A"/>
    <property type="match status" value="1"/>
</dbReference>
<dbReference type="InterPro" id="IPR002035">
    <property type="entry name" value="VWF_A"/>
</dbReference>